<dbReference type="EMBL" id="CM056815">
    <property type="protein sequence ID" value="KAJ8629428.1"/>
    <property type="molecule type" value="Genomic_DNA"/>
</dbReference>
<dbReference type="Proteomes" id="UP001234297">
    <property type="component" value="Chromosome 7"/>
</dbReference>
<name>A0ACC2L8P8_PERAE</name>
<evidence type="ECO:0000313" key="2">
    <source>
        <dbReference type="Proteomes" id="UP001234297"/>
    </source>
</evidence>
<accession>A0ACC2L8P8</accession>
<comment type="caution">
    <text evidence="1">The sequence shown here is derived from an EMBL/GenBank/DDBJ whole genome shotgun (WGS) entry which is preliminary data.</text>
</comment>
<keyword evidence="2" id="KW-1185">Reference proteome</keyword>
<gene>
    <name evidence="1" type="ORF">MRB53_022751</name>
</gene>
<protein>
    <submittedName>
        <fullName evidence="1">Uncharacterized protein</fullName>
    </submittedName>
</protein>
<organism evidence="1 2">
    <name type="scientific">Persea americana</name>
    <name type="common">Avocado</name>
    <dbReference type="NCBI Taxonomy" id="3435"/>
    <lineage>
        <taxon>Eukaryota</taxon>
        <taxon>Viridiplantae</taxon>
        <taxon>Streptophyta</taxon>
        <taxon>Embryophyta</taxon>
        <taxon>Tracheophyta</taxon>
        <taxon>Spermatophyta</taxon>
        <taxon>Magnoliopsida</taxon>
        <taxon>Magnoliidae</taxon>
        <taxon>Laurales</taxon>
        <taxon>Lauraceae</taxon>
        <taxon>Persea</taxon>
    </lineage>
</organism>
<reference evidence="1 2" key="1">
    <citation type="journal article" date="2022" name="Hortic Res">
        <title>A haplotype resolved chromosomal level avocado genome allows analysis of novel avocado genes.</title>
        <authorList>
            <person name="Nath O."/>
            <person name="Fletcher S.J."/>
            <person name="Hayward A."/>
            <person name="Shaw L.M."/>
            <person name="Masouleh A.K."/>
            <person name="Furtado A."/>
            <person name="Henry R.J."/>
            <person name="Mitter N."/>
        </authorList>
    </citation>
    <scope>NUCLEOTIDE SEQUENCE [LARGE SCALE GENOMIC DNA]</scope>
    <source>
        <strain evidence="2">cv. Hass</strain>
    </source>
</reference>
<proteinExistence type="predicted"/>
<sequence length="158" mass="17685">MENAVKLAPNLSQTMIGKLSLGARILQSGGVKNVFIQNFSVGERELLLKVCQCYLSTTAGPIAGLLFISTENIAFHSERSIKLTSPSGVRRVPYKVLIPLRRISRADPTENVVRPTEKYIHIVTEDNSEFWFMGFVSYRKAFKCLQGAISQCKVNHPR</sequence>
<evidence type="ECO:0000313" key="1">
    <source>
        <dbReference type="EMBL" id="KAJ8629428.1"/>
    </source>
</evidence>